<comment type="caution">
    <text evidence="1">The sequence shown here is derived from an EMBL/GenBank/DDBJ whole genome shotgun (WGS) entry which is preliminary data.</text>
</comment>
<evidence type="ECO:0000313" key="1">
    <source>
        <dbReference type="EMBL" id="KAH9315765.1"/>
    </source>
</evidence>
<feature type="non-terminal residue" evidence="1">
    <location>
        <position position="1"/>
    </location>
</feature>
<gene>
    <name evidence="1" type="ORF">KI387_024392</name>
</gene>
<reference evidence="1 2" key="1">
    <citation type="journal article" date="2021" name="Nat. Plants">
        <title>The Taxus genome provides insights into paclitaxel biosynthesis.</title>
        <authorList>
            <person name="Xiong X."/>
            <person name="Gou J."/>
            <person name="Liao Q."/>
            <person name="Li Y."/>
            <person name="Zhou Q."/>
            <person name="Bi G."/>
            <person name="Li C."/>
            <person name="Du R."/>
            <person name="Wang X."/>
            <person name="Sun T."/>
            <person name="Guo L."/>
            <person name="Liang H."/>
            <person name="Lu P."/>
            <person name="Wu Y."/>
            <person name="Zhang Z."/>
            <person name="Ro D.K."/>
            <person name="Shang Y."/>
            <person name="Huang S."/>
            <person name="Yan J."/>
        </authorList>
    </citation>
    <scope>NUCLEOTIDE SEQUENCE [LARGE SCALE GENOMIC DNA]</scope>
    <source>
        <strain evidence="1">Ta-2019</strain>
    </source>
</reference>
<dbReference type="EMBL" id="JAHRHJ020000005">
    <property type="protein sequence ID" value="KAH9315765.1"/>
    <property type="molecule type" value="Genomic_DNA"/>
</dbReference>
<keyword evidence="2" id="KW-1185">Reference proteome</keyword>
<organism evidence="1 2">
    <name type="scientific">Taxus chinensis</name>
    <name type="common">Chinese yew</name>
    <name type="synonym">Taxus wallichiana var. chinensis</name>
    <dbReference type="NCBI Taxonomy" id="29808"/>
    <lineage>
        <taxon>Eukaryota</taxon>
        <taxon>Viridiplantae</taxon>
        <taxon>Streptophyta</taxon>
        <taxon>Embryophyta</taxon>
        <taxon>Tracheophyta</taxon>
        <taxon>Spermatophyta</taxon>
        <taxon>Pinopsida</taxon>
        <taxon>Pinidae</taxon>
        <taxon>Conifers II</taxon>
        <taxon>Cupressales</taxon>
        <taxon>Taxaceae</taxon>
        <taxon>Taxus</taxon>
    </lineage>
</organism>
<evidence type="ECO:0000313" key="2">
    <source>
        <dbReference type="Proteomes" id="UP000824469"/>
    </source>
</evidence>
<protein>
    <submittedName>
        <fullName evidence="1">Uncharacterized protein</fullName>
    </submittedName>
</protein>
<feature type="non-terminal residue" evidence="1">
    <location>
        <position position="52"/>
    </location>
</feature>
<dbReference type="AlphaFoldDB" id="A0AA38G5C0"/>
<accession>A0AA38G5C0</accession>
<sequence>FDRLRIERGTSRQLLLRHLGINGRIWEKVEAMAISRMGTVLHKLQTNEEEGE</sequence>
<proteinExistence type="predicted"/>
<name>A0AA38G5C0_TAXCH</name>
<dbReference type="Proteomes" id="UP000824469">
    <property type="component" value="Unassembled WGS sequence"/>
</dbReference>